<reference evidence="2" key="1">
    <citation type="submission" date="2025-08" db="UniProtKB">
        <authorList>
            <consortium name="Ensembl"/>
        </authorList>
    </citation>
    <scope>IDENTIFICATION</scope>
</reference>
<dbReference type="Proteomes" id="UP000472273">
    <property type="component" value="Unplaced"/>
</dbReference>
<dbReference type="AlphaFoldDB" id="A0A670XY56"/>
<organism evidence="2 3">
    <name type="scientific">Pseudonaja textilis</name>
    <name type="common">Eastern brown snake</name>
    <dbReference type="NCBI Taxonomy" id="8673"/>
    <lineage>
        <taxon>Eukaryota</taxon>
        <taxon>Metazoa</taxon>
        <taxon>Chordata</taxon>
        <taxon>Craniata</taxon>
        <taxon>Vertebrata</taxon>
        <taxon>Euteleostomi</taxon>
        <taxon>Lepidosauria</taxon>
        <taxon>Squamata</taxon>
        <taxon>Bifurcata</taxon>
        <taxon>Unidentata</taxon>
        <taxon>Episquamata</taxon>
        <taxon>Toxicofera</taxon>
        <taxon>Serpentes</taxon>
        <taxon>Colubroidea</taxon>
        <taxon>Elapidae</taxon>
        <taxon>Hydrophiinae</taxon>
        <taxon>Pseudonaja</taxon>
    </lineage>
</organism>
<keyword evidence="3" id="KW-1185">Reference proteome</keyword>
<feature type="compositionally biased region" description="Basic and acidic residues" evidence="1">
    <location>
        <begin position="18"/>
        <end position="30"/>
    </location>
</feature>
<dbReference type="Ensembl" id="ENSPTXT00000001297.1">
    <property type="protein sequence ID" value="ENSPTXP00000001260.1"/>
    <property type="gene ID" value="ENSPTXG00000001037.1"/>
</dbReference>
<proteinExistence type="predicted"/>
<feature type="region of interest" description="Disordered" evidence="1">
    <location>
        <begin position="1"/>
        <end position="31"/>
    </location>
</feature>
<evidence type="ECO:0000256" key="1">
    <source>
        <dbReference type="SAM" id="MobiDB-lite"/>
    </source>
</evidence>
<reference evidence="2" key="2">
    <citation type="submission" date="2025-09" db="UniProtKB">
        <authorList>
            <consortium name="Ensembl"/>
        </authorList>
    </citation>
    <scope>IDENTIFICATION</scope>
</reference>
<evidence type="ECO:0000313" key="2">
    <source>
        <dbReference type="Ensembl" id="ENSPTXP00000001260.1"/>
    </source>
</evidence>
<sequence>MHIIENTRSPSFSTCAPERNHARTGRWDGTRRRREKACTSNYFLVLFIF</sequence>
<dbReference type="GeneTree" id="ENSGT00990000213446"/>
<feature type="compositionally biased region" description="Polar residues" evidence="1">
    <location>
        <begin position="1"/>
        <end position="14"/>
    </location>
</feature>
<accession>A0A670XY56</accession>
<protein>
    <submittedName>
        <fullName evidence="2">Uncharacterized protein</fullName>
    </submittedName>
</protein>
<evidence type="ECO:0000313" key="3">
    <source>
        <dbReference type="Proteomes" id="UP000472273"/>
    </source>
</evidence>
<name>A0A670XY56_PSETE</name>